<protein>
    <recommendedName>
        <fullName evidence="2">ABC1 atypical kinase-like domain-containing protein</fullName>
    </recommendedName>
</protein>
<evidence type="ECO:0000256" key="1">
    <source>
        <dbReference type="ARBA" id="ARBA00009670"/>
    </source>
</evidence>
<organism evidence="3 4">
    <name type="scientific">Polarella glacialis</name>
    <name type="common">Dinoflagellate</name>
    <dbReference type="NCBI Taxonomy" id="89957"/>
    <lineage>
        <taxon>Eukaryota</taxon>
        <taxon>Sar</taxon>
        <taxon>Alveolata</taxon>
        <taxon>Dinophyceae</taxon>
        <taxon>Suessiales</taxon>
        <taxon>Suessiaceae</taxon>
        <taxon>Polarella</taxon>
    </lineage>
</organism>
<comment type="caution">
    <text evidence="3">The sequence shown here is derived from an EMBL/GenBank/DDBJ whole genome shotgun (WGS) entry which is preliminary data.</text>
</comment>
<accession>A0A813JQJ1</accession>
<dbReference type="InterPro" id="IPR004147">
    <property type="entry name" value="ABC1_dom"/>
</dbReference>
<dbReference type="EMBL" id="CAJNNW010025912">
    <property type="protein sequence ID" value="CAE8680965.1"/>
    <property type="molecule type" value="Genomic_DNA"/>
</dbReference>
<name>A0A813JQJ1_POLGL</name>
<feature type="domain" description="ABC1 atypical kinase-like" evidence="2">
    <location>
        <begin position="1"/>
        <end position="92"/>
    </location>
</feature>
<evidence type="ECO:0000313" key="3">
    <source>
        <dbReference type="EMBL" id="CAE8680965.1"/>
    </source>
</evidence>
<dbReference type="InterPro" id="IPR050154">
    <property type="entry name" value="UbiB_kinase"/>
</dbReference>
<dbReference type="Pfam" id="PF03109">
    <property type="entry name" value="ABC1"/>
    <property type="match status" value="1"/>
</dbReference>
<proteinExistence type="inferred from homology"/>
<evidence type="ECO:0000259" key="2">
    <source>
        <dbReference type="Pfam" id="PF03109"/>
    </source>
</evidence>
<sequence>VLTMSWLDGRKPRDLTAEERLLLVSRAAPCLALQLMDSGFVHCDPHEGNMMLLDDGRLGLIDFGLVAQMTAVHQESMASAILNLLTKDYKALVPCFRGMGILSSDSSNDDDLRRPGEDQSFADALEEALSGGGGRERLVQAKEGDGLDRRRAFGQLYEELSGLAFRYYFSLPSYYILVMRSFVTLEGIAFGADPDFNMYTTTYPFALRRILTPRTHEGKALLRKVLLLKEEEASAGGPRLRLMALLEERGPARSVRQNKDGQAMRGVFTTAARTTAEVLAAPEGRELRRVFASLDGGHLAEDLASPAACPLRQALAEALAQRLRRSPPSSPQSRSSRRISRLLLRLGLRHVRSAARKRPLLVAALSLRFAAAVVLRLFRRRPAPDGAVSES</sequence>
<dbReference type="PANTHER" id="PTHR10566:SF123">
    <property type="entry name" value="PROTEIN KINASE SUPERFAMILY PROTEIN"/>
    <property type="match status" value="1"/>
</dbReference>
<dbReference type="InterPro" id="IPR011009">
    <property type="entry name" value="Kinase-like_dom_sf"/>
</dbReference>
<dbReference type="SUPFAM" id="SSF56112">
    <property type="entry name" value="Protein kinase-like (PK-like)"/>
    <property type="match status" value="1"/>
</dbReference>
<evidence type="ECO:0000313" key="4">
    <source>
        <dbReference type="Proteomes" id="UP000626109"/>
    </source>
</evidence>
<feature type="non-terminal residue" evidence="3">
    <location>
        <position position="1"/>
    </location>
</feature>
<dbReference type="Proteomes" id="UP000626109">
    <property type="component" value="Unassembled WGS sequence"/>
</dbReference>
<dbReference type="AlphaFoldDB" id="A0A813JQJ1"/>
<dbReference type="PANTHER" id="PTHR10566">
    <property type="entry name" value="CHAPERONE-ACTIVITY OF BC1 COMPLEX CABC1 -RELATED"/>
    <property type="match status" value="1"/>
</dbReference>
<gene>
    <name evidence="3" type="ORF">PGLA2088_LOCUS22205</name>
</gene>
<reference evidence="3" key="1">
    <citation type="submission" date="2021-02" db="EMBL/GenBank/DDBJ databases">
        <authorList>
            <person name="Dougan E. K."/>
            <person name="Rhodes N."/>
            <person name="Thang M."/>
            <person name="Chan C."/>
        </authorList>
    </citation>
    <scope>NUCLEOTIDE SEQUENCE</scope>
</reference>
<comment type="similarity">
    <text evidence="1">Belongs to the protein kinase superfamily. ADCK protein kinase family.</text>
</comment>